<dbReference type="SMART" id="SM00315">
    <property type="entry name" value="RGS"/>
    <property type="match status" value="1"/>
</dbReference>
<organism evidence="2 3">
    <name type="scientific">Paramormyrops kingsleyae</name>
    <dbReference type="NCBI Taxonomy" id="1676925"/>
    <lineage>
        <taxon>Eukaryota</taxon>
        <taxon>Metazoa</taxon>
        <taxon>Chordata</taxon>
        <taxon>Craniata</taxon>
        <taxon>Vertebrata</taxon>
        <taxon>Euteleostomi</taxon>
        <taxon>Actinopterygii</taxon>
        <taxon>Neopterygii</taxon>
        <taxon>Teleostei</taxon>
        <taxon>Osteoglossocephala</taxon>
        <taxon>Osteoglossomorpha</taxon>
        <taxon>Osteoglossiformes</taxon>
        <taxon>Mormyridae</taxon>
        <taxon>Paramormyrops</taxon>
    </lineage>
</organism>
<dbReference type="Proteomes" id="UP000261540">
    <property type="component" value="Unplaced"/>
</dbReference>
<dbReference type="OrthoDB" id="196547at2759"/>
<name>A0A3B3QYR0_9TELE</name>
<dbReference type="SUPFAM" id="SSF48097">
    <property type="entry name" value="Regulator of G-protein signaling, RGS"/>
    <property type="match status" value="1"/>
</dbReference>
<accession>A0A3B3QYR0</accession>
<dbReference type="InterPro" id="IPR016137">
    <property type="entry name" value="RGS"/>
</dbReference>
<dbReference type="Pfam" id="PF00615">
    <property type="entry name" value="RGS"/>
    <property type="match status" value="1"/>
</dbReference>
<evidence type="ECO:0000313" key="3">
    <source>
        <dbReference type="Proteomes" id="UP000261540"/>
    </source>
</evidence>
<dbReference type="AlphaFoldDB" id="A0A3B3QYR0"/>
<dbReference type="InterPro" id="IPR044926">
    <property type="entry name" value="RGS_subdomain_2"/>
</dbReference>
<feature type="domain" description="RGS" evidence="1">
    <location>
        <begin position="63"/>
        <end position="179"/>
    </location>
</feature>
<reference evidence="2" key="2">
    <citation type="submission" date="2025-09" db="UniProtKB">
        <authorList>
            <consortium name="Ensembl"/>
        </authorList>
    </citation>
    <scope>IDENTIFICATION</scope>
</reference>
<keyword evidence="3" id="KW-1185">Reference proteome</keyword>
<evidence type="ECO:0000259" key="1">
    <source>
        <dbReference type="PROSITE" id="PS50132"/>
    </source>
</evidence>
<dbReference type="PRINTS" id="PR01301">
    <property type="entry name" value="RGSPROTEIN"/>
</dbReference>
<evidence type="ECO:0000313" key="2">
    <source>
        <dbReference type="Ensembl" id="ENSPKIP00000011273.1"/>
    </source>
</evidence>
<dbReference type="FunFam" id="1.10.167.10:FF:000001">
    <property type="entry name" value="Putative regulator of g-protein signaling 12"/>
    <property type="match status" value="1"/>
</dbReference>
<reference evidence="2" key="1">
    <citation type="submission" date="2025-08" db="UniProtKB">
        <authorList>
            <consortium name="Ensembl"/>
        </authorList>
    </citation>
    <scope>IDENTIFICATION</scope>
</reference>
<dbReference type="InterPro" id="IPR036305">
    <property type="entry name" value="RGS_sf"/>
</dbReference>
<gene>
    <name evidence="2" type="primary">RGS4</name>
</gene>
<dbReference type="PANTHER" id="PTHR10845:SF184">
    <property type="entry name" value="REGULATOR OF G-PROTEIN SIGNALING 4"/>
    <property type="match status" value="1"/>
</dbReference>
<sequence length="209" mass="24383">MCKGLAALPATCLRSAKDIKHKIGFLLQKPEIQQHQTVVKNNNEKATVANRIDPEEVKKWGESLESLVSHEVGLMTFETFLRTEFSQENLEFWMACEDYKRNTPPEKLATKAREIFDMFVEVESPKEVNLDSTTKEETRRNLASINPTNFEEAQRKIFLLMEKDSYRRFIKSKLFLNILQQPEKRNICGIMKRGRRNAPDWPPSWINGH</sequence>
<dbReference type="Ensembl" id="ENSPKIT00000023212.1">
    <property type="protein sequence ID" value="ENSPKIP00000011273.1"/>
    <property type="gene ID" value="ENSPKIG00000018438.1"/>
</dbReference>
<dbReference type="STRING" id="1676925.ENSPKIP00000011273"/>
<dbReference type="PROSITE" id="PS50132">
    <property type="entry name" value="RGS"/>
    <property type="match status" value="1"/>
</dbReference>
<proteinExistence type="predicted"/>
<dbReference type="PANTHER" id="PTHR10845">
    <property type="entry name" value="REGULATOR OF G PROTEIN SIGNALING"/>
    <property type="match status" value="1"/>
</dbReference>
<protein>
    <submittedName>
        <fullName evidence="2">Regulator of G protein signaling 4</fullName>
    </submittedName>
</protein>
<dbReference type="Gene3D" id="1.10.167.10">
    <property type="entry name" value="Regulator of G-protein Signalling 4, domain 2"/>
    <property type="match status" value="1"/>
</dbReference>
<dbReference type="GeneTree" id="ENSGT00940000159036"/>